<dbReference type="Proteomes" id="UP001501581">
    <property type="component" value="Unassembled WGS sequence"/>
</dbReference>
<feature type="chain" id="PRO_5046844486" description="FlgD Ig-like domain-containing protein" evidence="1">
    <location>
        <begin position="26"/>
        <end position="499"/>
    </location>
</feature>
<protein>
    <recommendedName>
        <fullName evidence="4">FlgD Ig-like domain-containing protein</fullName>
    </recommendedName>
</protein>
<accession>A0ABN1TY76</accession>
<evidence type="ECO:0000313" key="3">
    <source>
        <dbReference type="Proteomes" id="UP001501581"/>
    </source>
</evidence>
<organism evidence="2 3">
    <name type="scientific">Nocardioides dubius</name>
    <dbReference type="NCBI Taxonomy" id="317019"/>
    <lineage>
        <taxon>Bacteria</taxon>
        <taxon>Bacillati</taxon>
        <taxon>Actinomycetota</taxon>
        <taxon>Actinomycetes</taxon>
        <taxon>Propionibacteriales</taxon>
        <taxon>Nocardioidaceae</taxon>
        <taxon>Nocardioides</taxon>
    </lineage>
</organism>
<keyword evidence="1" id="KW-0732">Signal</keyword>
<dbReference type="EMBL" id="BAAALG010000011">
    <property type="protein sequence ID" value="GAA1106378.1"/>
    <property type="molecule type" value="Genomic_DNA"/>
</dbReference>
<name>A0ABN1TY76_9ACTN</name>
<gene>
    <name evidence="2" type="ORF">GCM10009668_27550</name>
</gene>
<reference evidence="2 3" key="1">
    <citation type="journal article" date="2019" name="Int. J. Syst. Evol. Microbiol.">
        <title>The Global Catalogue of Microorganisms (GCM) 10K type strain sequencing project: providing services to taxonomists for standard genome sequencing and annotation.</title>
        <authorList>
            <consortium name="The Broad Institute Genomics Platform"/>
            <consortium name="The Broad Institute Genome Sequencing Center for Infectious Disease"/>
            <person name="Wu L."/>
            <person name="Ma J."/>
        </authorList>
    </citation>
    <scope>NUCLEOTIDE SEQUENCE [LARGE SCALE GENOMIC DNA]</scope>
    <source>
        <strain evidence="2 3">JCM 13008</strain>
    </source>
</reference>
<keyword evidence="3" id="KW-1185">Reference proteome</keyword>
<proteinExistence type="predicted"/>
<comment type="caution">
    <text evidence="2">The sequence shown here is derived from an EMBL/GenBank/DDBJ whole genome shotgun (WGS) entry which is preliminary data.</text>
</comment>
<evidence type="ECO:0000256" key="1">
    <source>
        <dbReference type="SAM" id="SignalP"/>
    </source>
</evidence>
<dbReference type="PROSITE" id="PS50890">
    <property type="entry name" value="PUA"/>
    <property type="match status" value="1"/>
</dbReference>
<sequence>MRRLVGAVCSVVMAVALVAFVPAQAQALAPQLVLVSPDTWPSVIDPTAGGSLSVRATNLGEGTGTLQLGGRAPQTVNNNEIVTFDLATLLPGNLKLRLTLCDEIQGCRSTSRMLVVRTAPSIEVWGNDRLLNENGDGLWESATPRIRLDPDVDVAVQWSVKSGSRLVAGPFPLTQQQIGVARAGMEGVGVPIHAQTLGKGLPAGDYSVEVRSTGVEEDFTKSAVRSWELHVSTAPAITALTPRTSVFYPRDVQTGVAHEMALSPRLDPRVVRYGVGSFEVLDAKGQVLANLSLDPAEGIIRWTGMYHPETGGGHQLAPAGIYRIRLSAWDDGVETAQVSAPFRLSHAYRTMVEVVGPKRRAASTRTATLTTRAASVRAVGGSLIYRKHRGAEPPSGPLVQTVHKIRVPSSSIKNVHPLLRVHGRWAYDTDIDVRIVTPRGKVVEIISALADRRHRYVFIRPRWIRPDGTVKFHLRWRGWGSSGRVDSIAVSRHTYRWRT</sequence>
<evidence type="ECO:0008006" key="4">
    <source>
        <dbReference type="Google" id="ProtNLM"/>
    </source>
</evidence>
<evidence type="ECO:0000313" key="2">
    <source>
        <dbReference type="EMBL" id="GAA1106378.1"/>
    </source>
</evidence>
<feature type="signal peptide" evidence="1">
    <location>
        <begin position="1"/>
        <end position="25"/>
    </location>
</feature>